<reference evidence="2 3" key="1">
    <citation type="journal article" date="2019" name="Commun. Biol.">
        <title>The bagworm genome reveals a unique fibroin gene that provides high tensile strength.</title>
        <authorList>
            <person name="Kono N."/>
            <person name="Nakamura H."/>
            <person name="Ohtoshi R."/>
            <person name="Tomita M."/>
            <person name="Numata K."/>
            <person name="Arakawa K."/>
        </authorList>
    </citation>
    <scope>NUCLEOTIDE SEQUENCE [LARGE SCALE GENOMIC DNA]</scope>
</reference>
<dbReference type="AlphaFoldDB" id="A0A4C1YMZ6"/>
<protein>
    <submittedName>
        <fullName evidence="2">Uncharacterized protein</fullName>
    </submittedName>
</protein>
<sequence length="166" mass="19228">MAPRSWERREATSGETDTRGTQDTLHEHRAPNITDGPVTSVYGNIDRDNPRSVAICGLYKYRAYYAMSSVIERAMYRAVLEVSLGDEIRDEEIHRRISVTDIDQRQRKKTTTTRRVRMARDRQRLSATRRRERAALCKNPFQRVRLAGGHTCTLSDVWRRSTASET</sequence>
<feature type="compositionally biased region" description="Basic and acidic residues" evidence="1">
    <location>
        <begin position="1"/>
        <end position="30"/>
    </location>
</feature>
<feature type="region of interest" description="Disordered" evidence="1">
    <location>
        <begin position="1"/>
        <end position="38"/>
    </location>
</feature>
<proteinExistence type="predicted"/>
<organism evidence="2 3">
    <name type="scientific">Eumeta variegata</name>
    <name type="common">Bagworm moth</name>
    <name type="synonym">Eumeta japonica</name>
    <dbReference type="NCBI Taxonomy" id="151549"/>
    <lineage>
        <taxon>Eukaryota</taxon>
        <taxon>Metazoa</taxon>
        <taxon>Ecdysozoa</taxon>
        <taxon>Arthropoda</taxon>
        <taxon>Hexapoda</taxon>
        <taxon>Insecta</taxon>
        <taxon>Pterygota</taxon>
        <taxon>Neoptera</taxon>
        <taxon>Endopterygota</taxon>
        <taxon>Lepidoptera</taxon>
        <taxon>Glossata</taxon>
        <taxon>Ditrysia</taxon>
        <taxon>Tineoidea</taxon>
        <taxon>Psychidae</taxon>
        <taxon>Oiketicinae</taxon>
        <taxon>Eumeta</taxon>
    </lineage>
</organism>
<name>A0A4C1YMZ6_EUMVA</name>
<dbReference type="Proteomes" id="UP000299102">
    <property type="component" value="Unassembled WGS sequence"/>
</dbReference>
<dbReference type="EMBL" id="BGZK01001283">
    <property type="protein sequence ID" value="GBP76254.1"/>
    <property type="molecule type" value="Genomic_DNA"/>
</dbReference>
<gene>
    <name evidence="2" type="ORF">EVAR_60803_1</name>
</gene>
<accession>A0A4C1YMZ6</accession>
<keyword evidence="3" id="KW-1185">Reference proteome</keyword>
<evidence type="ECO:0000313" key="2">
    <source>
        <dbReference type="EMBL" id="GBP76254.1"/>
    </source>
</evidence>
<evidence type="ECO:0000256" key="1">
    <source>
        <dbReference type="SAM" id="MobiDB-lite"/>
    </source>
</evidence>
<comment type="caution">
    <text evidence="2">The sequence shown here is derived from an EMBL/GenBank/DDBJ whole genome shotgun (WGS) entry which is preliminary data.</text>
</comment>
<evidence type="ECO:0000313" key="3">
    <source>
        <dbReference type="Proteomes" id="UP000299102"/>
    </source>
</evidence>